<dbReference type="Pfam" id="PF02687">
    <property type="entry name" value="FtsX"/>
    <property type="match status" value="1"/>
</dbReference>
<evidence type="ECO:0000256" key="5">
    <source>
        <dbReference type="ARBA" id="ARBA00023136"/>
    </source>
</evidence>
<comment type="subcellular location">
    <subcellularLocation>
        <location evidence="1">Cell membrane</location>
        <topology evidence="1">Multi-pass membrane protein</topology>
    </subcellularLocation>
</comment>
<dbReference type="EMBL" id="AP027728">
    <property type="protein sequence ID" value="BDZ38739.1"/>
    <property type="molecule type" value="Genomic_DNA"/>
</dbReference>
<keyword evidence="3 7" id="KW-0812">Transmembrane</keyword>
<keyword evidence="4 7" id="KW-1133">Transmembrane helix</keyword>
<dbReference type="InterPro" id="IPR003838">
    <property type="entry name" value="ABC3_permease_C"/>
</dbReference>
<feature type="transmembrane region" description="Helical" evidence="7">
    <location>
        <begin position="808"/>
        <end position="833"/>
    </location>
</feature>
<dbReference type="PANTHER" id="PTHR30572:SF4">
    <property type="entry name" value="ABC TRANSPORTER PERMEASE YTRF"/>
    <property type="match status" value="1"/>
</dbReference>
<evidence type="ECO:0000259" key="8">
    <source>
        <dbReference type="Pfam" id="PF02687"/>
    </source>
</evidence>
<reference evidence="10" key="1">
    <citation type="journal article" date="2019" name="Int. J. Syst. Evol. Microbiol.">
        <title>The Global Catalogue of Microorganisms (GCM) 10K type strain sequencing project: providing services to taxonomists for standard genome sequencing and annotation.</title>
        <authorList>
            <consortium name="The Broad Institute Genomics Platform"/>
            <consortium name="The Broad Institute Genome Sequencing Center for Infectious Disease"/>
            <person name="Wu L."/>
            <person name="Ma J."/>
        </authorList>
    </citation>
    <scope>NUCLEOTIDE SEQUENCE [LARGE SCALE GENOMIC DNA]</scope>
    <source>
        <strain evidence="10">NBRC 106310</strain>
    </source>
</reference>
<evidence type="ECO:0000313" key="9">
    <source>
        <dbReference type="EMBL" id="BDZ38739.1"/>
    </source>
</evidence>
<feature type="transmembrane region" description="Helical" evidence="7">
    <location>
        <begin position="340"/>
        <end position="366"/>
    </location>
</feature>
<dbReference type="Proteomes" id="UP001321543">
    <property type="component" value="Chromosome"/>
</dbReference>
<dbReference type="PANTHER" id="PTHR30572">
    <property type="entry name" value="MEMBRANE COMPONENT OF TRANSPORTER-RELATED"/>
    <property type="match status" value="1"/>
</dbReference>
<sequence>MFRDTRGGGASRWRVAARLARRQAWRARGSSLLITLLIALPVAGLVTAATLTTSTIPTPEQVLDAQLGSTQTRVQIVSGPDPSLIQSPVAPDWWQVDRDQATGEPDNPVQDPLQDVTDLLPPGAETLRIQPATIIARTAAGVASMAALVGPAGDPSFAGRYDIAQGRAAASDDEALVTRSALESIGEKVGGTLELQNPTREFTIVGVIDIVDQPDSTRTVVLPDAEPSEMIDNPTWYLPDTALTWEQIRALNAQGVTALSRPVALEPPVTGTRVDEARLVNPEATLGSILMIGGVIFAFVAYQIVLLAGAAFSVSARRQQRALAMAASVGSTRRDLSRIVMLQGLVLGGAGALLGVILGLGGAWVAMRMLDDGNRTVYWGYSAVPWLVAAIAALAVIVGTASAMLPARAAAKVDVLAMLRGGRRPQTVRRSRPVWGIALMLLGVGTSIAAVAGLLWVRSALVSSDDIRAIASYVGVFAGPVIVQVGVIVSGHWLLTKLVRPLSRLGLAPRLAIRDAAANGTRSAAALGSIGAAVMIATFAVSVVGMTVGAQGYDYTAAAPRGTMTMEVFGESGDPESPIVSRAKAVLDAQSPTADARLLMPLNEADLMALELPDAEVAMPVSPEEIICRGDGSSRRDAECEHRLGALTGLRVTTPESLPVLLGTADVADAQRVLRDGGAVVLDRSLLHDGRLVIGFWNARKAYDAGGTMHWSGETSVALGEGAAVAQDEPDHQETLDTVLIDVPERYRYSALLSEQTAERLGIRVGSLTLVGAFEQPADQQMVERINAAAGFEAGFYVRAETGPPSPVVGILLLLAATGILMLGTSAIVLGLARIDGAADDATLAAVGATPGLRRGISFWQGSIIALLGSVTGAAIGLLPVWGLLATEQGYYRPESIPWWAIGTIAVGLPLLVAAVNAITSRRRPVVTRRTAIA</sequence>
<accession>A0ABN6X2I7</accession>
<evidence type="ECO:0000313" key="10">
    <source>
        <dbReference type="Proteomes" id="UP001321543"/>
    </source>
</evidence>
<feature type="transmembrane region" description="Helical" evidence="7">
    <location>
        <begin position="469"/>
        <end position="495"/>
    </location>
</feature>
<evidence type="ECO:0000256" key="1">
    <source>
        <dbReference type="ARBA" id="ARBA00004651"/>
    </source>
</evidence>
<organism evidence="9 10">
    <name type="scientific">Microbacterium suwonense</name>
    <dbReference type="NCBI Taxonomy" id="683047"/>
    <lineage>
        <taxon>Bacteria</taxon>
        <taxon>Bacillati</taxon>
        <taxon>Actinomycetota</taxon>
        <taxon>Actinomycetes</taxon>
        <taxon>Micrococcales</taxon>
        <taxon>Microbacteriaceae</taxon>
        <taxon>Microbacterium</taxon>
    </lineage>
</organism>
<dbReference type="RefSeq" id="WP_350226553.1">
    <property type="nucleotide sequence ID" value="NZ_AP027728.1"/>
</dbReference>
<keyword evidence="10" id="KW-1185">Reference proteome</keyword>
<comment type="similarity">
    <text evidence="6">Belongs to the ABC-4 integral membrane protein family.</text>
</comment>
<evidence type="ECO:0000256" key="2">
    <source>
        <dbReference type="ARBA" id="ARBA00022475"/>
    </source>
</evidence>
<feature type="transmembrane region" description="Helical" evidence="7">
    <location>
        <begin position="524"/>
        <end position="546"/>
    </location>
</feature>
<feature type="transmembrane region" description="Helical" evidence="7">
    <location>
        <begin position="897"/>
        <end position="920"/>
    </location>
</feature>
<keyword evidence="5 7" id="KW-0472">Membrane</keyword>
<name>A0ABN6X2I7_9MICO</name>
<protein>
    <submittedName>
        <fullName evidence="9">ABC transporter permease</fullName>
    </submittedName>
</protein>
<evidence type="ECO:0000256" key="7">
    <source>
        <dbReference type="SAM" id="Phobius"/>
    </source>
</evidence>
<keyword evidence="2" id="KW-1003">Cell membrane</keyword>
<feature type="transmembrane region" description="Helical" evidence="7">
    <location>
        <begin position="386"/>
        <end position="411"/>
    </location>
</feature>
<feature type="transmembrane region" description="Helical" evidence="7">
    <location>
        <begin position="864"/>
        <end position="885"/>
    </location>
</feature>
<dbReference type="InterPro" id="IPR050250">
    <property type="entry name" value="Macrolide_Exporter_MacB"/>
</dbReference>
<proteinExistence type="inferred from homology"/>
<evidence type="ECO:0000256" key="6">
    <source>
        <dbReference type="ARBA" id="ARBA00038076"/>
    </source>
</evidence>
<gene>
    <name evidence="9" type="ORF">GCM10025863_13530</name>
</gene>
<feature type="transmembrane region" description="Helical" evidence="7">
    <location>
        <begin position="289"/>
        <end position="312"/>
    </location>
</feature>
<feature type="domain" description="ABC3 transporter permease C-terminal" evidence="8">
    <location>
        <begin position="295"/>
        <end position="413"/>
    </location>
</feature>
<evidence type="ECO:0000256" key="3">
    <source>
        <dbReference type="ARBA" id="ARBA00022692"/>
    </source>
</evidence>
<evidence type="ECO:0000256" key="4">
    <source>
        <dbReference type="ARBA" id="ARBA00022989"/>
    </source>
</evidence>
<feature type="transmembrane region" description="Helical" evidence="7">
    <location>
        <begin position="432"/>
        <end position="457"/>
    </location>
</feature>